<dbReference type="EMBL" id="JAEMHK010000003">
    <property type="protein sequence ID" value="MBJ6799756.1"/>
    <property type="molecule type" value="Genomic_DNA"/>
</dbReference>
<dbReference type="SUPFAM" id="SSF56024">
    <property type="entry name" value="Phospholipase D/nuclease"/>
    <property type="match status" value="1"/>
</dbReference>
<organism evidence="2 3">
    <name type="scientific">Geomonas propionica</name>
    <dbReference type="NCBI Taxonomy" id="2798582"/>
    <lineage>
        <taxon>Bacteria</taxon>
        <taxon>Pseudomonadati</taxon>
        <taxon>Thermodesulfobacteriota</taxon>
        <taxon>Desulfuromonadia</taxon>
        <taxon>Geobacterales</taxon>
        <taxon>Geobacteraceae</taxon>
        <taxon>Geomonas</taxon>
    </lineage>
</organism>
<evidence type="ECO:0000313" key="3">
    <source>
        <dbReference type="Proteomes" id="UP000641025"/>
    </source>
</evidence>
<keyword evidence="3" id="KW-1185">Reference proteome</keyword>
<gene>
    <name evidence="2" type="ORF">JFN90_06350</name>
</gene>
<dbReference type="CDD" id="cd09176">
    <property type="entry name" value="PLDc_unchar6"/>
    <property type="match status" value="1"/>
</dbReference>
<proteinExistence type="predicted"/>
<protein>
    <recommendedName>
        <fullName evidence="4">Phospholipase D-like domain-containing protein</fullName>
    </recommendedName>
</protein>
<evidence type="ECO:0000256" key="1">
    <source>
        <dbReference type="SAM" id="MobiDB-lite"/>
    </source>
</evidence>
<evidence type="ECO:0000313" key="2">
    <source>
        <dbReference type="EMBL" id="MBJ6799756.1"/>
    </source>
</evidence>
<reference evidence="2 3" key="1">
    <citation type="submission" date="2020-12" db="EMBL/GenBank/DDBJ databases">
        <title>Geomonas sp. Red259, isolated from paddy soil.</title>
        <authorList>
            <person name="Xu Z."/>
            <person name="Zhang Z."/>
            <person name="Masuda Y."/>
            <person name="Itoh H."/>
            <person name="Senoo K."/>
        </authorList>
    </citation>
    <scope>NUCLEOTIDE SEQUENCE [LARGE SCALE GENOMIC DNA]</scope>
    <source>
        <strain evidence="2 3">Red259</strain>
    </source>
</reference>
<dbReference type="RefSeq" id="WP_199394258.1">
    <property type="nucleotide sequence ID" value="NZ_JAEMHK010000003.1"/>
</dbReference>
<dbReference type="InterPro" id="IPR059166">
    <property type="entry name" value="PLD-like_cat"/>
</dbReference>
<accession>A0ABS0YP53</accession>
<dbReference type="Gene3D" id="3.30.870.10">
    <property type="entry name" value="Endonuclease Chain A"/>
    <property type="match status" value="2"/>
</dbReference>
<comment type="caution">
    <text evidence="2">The sequence shown here is derived from an EMBL/GenBank/DDBJ whole genome shotgun (WGS) entry which is preliminary data.</text>
</comment>
<evidence type="ECO:0008006" key="4">
    <source>
        <dbReference type="Google" id="ProtNLM"/>
    </source>
</evidence>
<dbReference type="Proteomes" id="UP000641025">
    <property type="component" value="Unassembled WGS sequence"/>
</dbReference>
<name>A0ABS0YP53_9BACT</name>
<feature type="region of interest" description="Disordered" evidence="1">
    <location>
        <begin position="555"/>
        <end position="598"/>
    </location>
</feature>
<sequence length="885" mass="96806">MRQDIIRLIEGEKGVSNVVVLTHNIDFLFVQSIVLQALRRCGHPSLTIFADAQCANEIYQHQHLILSKLGTRFRVVPVAMEPGFRFHPKAILLAGQEKGTLLVGSGNLTFGGWRQNAEIWCRYDSEVDGTAPFSAFRDYLASVLSLVSLPAAVATELEECFDPRTKPWAAELADPAFLLGKAGPAAALIDQMQTAVGGHRPVQEIIVCSPYFDDAGEALAVLGTRFNAKVRVAVQSKRSGLKREVADTLSKKLYDLQSVDFHHRELEGGVREAFIHAKWYALVHGEEVTVILGSANCSRAALLTPGKPGNAELVTTVTLPKEQFDALFLAELEFLDTPLELKTILEGDGPEIIAAAFLRVMAARLDQGELTIAYDCSDGVTVTDLVISCAGESERSLGFRTLGAGVIGAKVEDCLCVQVLLKGNAPGGGLISNLMWVDHEEHLAVSAQGRSVTDTIRKKVHSGGWNLGAWAEITKVFLANLQYMQVRPGGVARGEVTGGQGTGGTAAGYTTEDVFSETYQLPLLAHHPIAALQGDERIKSLRQLMLRWFGFKEEDDEPESPVSVPPDAVPTEPVGGTDPPETPPHREPPVPPAPPTENDRRRALQMLELVASAMTSLEYLSQRSPEALSADIQLASILLREGLHQSWITEEEYFDTTHQIWSALFFSCPGEPAAGWLERRYRTEADPGDFLARIVSPKLTAALLAWAFAVPETGQSPEHIRFQLAQVLSVARLPWLWDAPKEEVAQELQNLLVLTASTQEKHFWETIDSRWRCLLQRGHALRLVESVLRSKTPVLIKDSIAQDNVAQGELLWQGTMGFCIAVNAFSRAGNGCNANILYLNELRAGAVRADYTIPVKGLLESDLISLPEEVNAVLMDMAQAADFSF</sequence>